<keyword evidence="3" id="KW-0863">Zinc-finger</keyword>
<dbReference type="SMART" id="SM00336">
    <property type="entry name" value="BBOX"/>
    <property type="match status" value="2"/>
</dbReference>
<dbReference type="SUPFAM" id="SSF57845">
    <property type="entry name" value="B-box zinc-binding domain"/>
    <property type="match status" value="1"/>
</dbReference>
<comment type="caution">
    <text evidence="6">The sequence shown here is derived from an EMBL/GenBank/DDBJ whole genome shotgun (WGS) entry which is preliminary data.</text>
</comment>
<evidence type="ECO:0000313" key="7">
    <source>
        <dbReference type="Proteomes" id="UP001212152"/>
    </source>
</evidence>
<dbReference type="EMBL" id="JADGJQ010000003">
    <property type="protein sequence ID" value="KAJ3184517.1"/>
    <property type="molecule type" value="Genomic_DNA"/>
</dbReference>
<evidence type="ECO:0000256" key="2">
    <source>
        <dbReference type="ARBA" id="ARBA00022833"/>
    </source>
</evidence>
<dbReference type="CDD" id="cd19756">
    <property type="entry name" value="Bbox2"/>
    <property type="match status" value="1"/>
</dbReference>
<keyword evidence="7" id="KW-1185">Reference proteome</keyword>
<feature type="compositionally biased region" description="Basic and acidic residues" evidence="4">
    <location>
        <begin position="494"/>
        <end position="505"/>
    </location>
</feature>
<dbReference type="Gene3D" id="3.90.228.10">
    <property type="match status" value="1"/>
</dbReference>
<feature type="domain" description="B box-type" evidence="5">
    <location>
        <begin position="207"/>
        <end position="253"/>
    </location>
</feature>
<dbReference type="PROSITE" id="PS50119">
    <property type="entry name" value="ZF_BBOX"/>
    <property type="match status" value="2"/>
</dbReference>
<dbReference type="InterPro" id="IPR047153">
    <property type="entry name" value="TRIM45/56/19-like"/>
</dbReference>
<evidence type="ECO:0000259" key="5">
    <source>
        <dbReference type="PROSITE" id="PS50119"/>
    </source>
</evidence>
<feature type="domain" description="B box-type" evidence="5">
    <location>
        <begin position="262"/>
        <end position="305"/>
    </location>
</feature>
<dbReference type="Proteomes" id="UP001212152">
    <property type="component" value="Unassembled WGS sequence"/>
</dbReference>
<keyword evidence="2" id="KW-0862">Zinc</keyword>
<proteinExistence type="predicted"/>
<organism evidence="6 7">
    <name type="scientific">Geranomyces variabilis</name>
    <dbReference type="NCBI Taxonomy" id="109894"/>
    <lineage>
        <taxon>Eukaryota</taxon>
        <taxon>Fungi</taxon>
        <taxon>Fungi incertae sedis</taxon>
        <taxon>Chytridiomycota</taxon>
        <taxon>Chytridiomycota incertae sedis</taxon>
        <taxon>Chytridiomycetes</taxon>
        <taxon>Spizellomycetales</taxon>
        <taxon>Powellomycetaceae</taxon>
        <taxon>Geranomyces</taxon>
    </lineage>
</organism>
<feature type="region of interest" description="Disordered" evidence="4">
    <location>
        <begin position="458"/>
        <end position="541"/>
    </location>
</feature>
<gene>
    <name evidence="6" type="ORF">HDU87_003917</name>
</gene>
<name>A0AAD5TQT3_9FUNG</name>
<dbReference type="GO" id="GO:0008270">
    <property type="term" value="F:zinc ion binding"/>
    <property type="evidence" value="ECO:0007669"/>
    <property type="project" value="UniProtKB-KW"/>
</dbReference>
<sequence length="541" mass="60129">MAEKTGGKTQLGAGTPEFGALEYELQLALRASTTRIVAAHALSNPHLNLQFEKRCQDMLILPAWLDASQLGGVNTEEDVIRRGFQFPPNQHGMKFSIGSLDIPNPAGRALSASDGRKDGRTLRKALLCRIGIGRAYVADEGTAENMPIPEGYDSFYLKDGSQTTTKSPGKNANDLYKHSYFVKDIAQILPVYLVHYDYDMNKERKSREKAKCDNCEEEPATVFCNADAANLCNKCDSQLHVSKLASRHVRTPIGKGSDVFGFCRHHPEKLIEFFCSQCHVPVCVFCKMVGNHANGEAARHQLVSVSEAYASVVQEAQTHDPILQNRRSEIANQIGAVGSRAKAVEKMGSQIEAQIEEMYKRAMLDLKDIVRNKLTVLRGDEYELQRQLGEIERLEEFLRYQQEGDATTFLFNWSKHQQCRADLHDFRFFRNQIDVQLDAKATGTIGVIIDQDRAPVSASSGSALHKKGGSYQKGQPPQAGQQAGNVGMGLPRAGKPDRRTLRRTSDFFAETIGTFEQMGATRPHEDDDSRFSTMSSAAETY</sequence>
<dbReference type="CDD" id="cd19821">
    <property type="entry name" value="Bbox1_BBX-like"/>
    <property type="match status" value="1"/>
</dbReference>
<accession>A0AAD5TQT3</accession>
<evidence type="ECO:0000313" key="6">
    <source>
        <dbReference type="EMBL" id="KAJ3184517.1"/>
    </source>
</evidence>
<feature type="compositionally biased region" description="Low complexity" evidence="4">
    <location>
        <begin position="474"/>
        <end position="484"/>
    </location>
</feature>
<dbReference type="PANTHER" id="PTHR25462:SF296">
    <property type="entry name" value="MEIOTIC P26, ISOFORM F"/>
    <property type="match status" value="1"/>
</dbReference>
<dbReference type="InterPro" id="IPR049808">
    <property type="entry name" value="CONSTANS-like_Bbox1"/>
</dbReference>
<evidence type="ECO:0000256" key="3">
    <source>
        <dbReference type="PROSITE-ProRule" id="PRU00024"/>
    </source>
</evidence>
<dbReference type="PANTHER" id="PTHR25462">
    <property type="entry name" value="BONUS, ISOFORM C-RELATED"/>
    <property type="match status" value="1"/>
</dbReference>
<feature type="compositionally biased region" description="Polar residues" evidence="4">
    <location>
        <begin position="531"/>
        <end position="541"/>
    </location>
</feature>
<reference evidence="6" key="1">
    <citation type="submission" date="2020-05" db="EMBL/GenBank/DDBJ databases">
        <title>Phylogenomic resolution of chytrid fungi.</title>
        <authorList>
            <person name="Stajich J.E."/>
            <person name="Amses K."/>
            <person name="Simmons R."/>
            <person name="Seto K."/>
            <person name="Myers J."/>
            <person name="Bonds A."/>
            <person name="Quandt C.A."/>
            <person name="Barry K."/>
            <person name="Liu P."/>
            <person name="Grigoriev I."/>
            <person name="Longcore J.E."/>
            <person name="James T.Y."/>
        </authorList>
    </citation>
    <scope>NUCLEOTIDE SEQUENCE</scope>
    <source>
        <strain evidence="6">JEL0379</strain>
    </source>
</reference>
<evidence type="ECO:0000256" key="1">
    <source>
        <dbReference type="ARBA" id="ARBA00022723"/>
    </source>
</evidence>
<dbReference type="Pfam" id="PF00643">
    <property type="entry name" value="zf-B_box"/>
    <property type="match status" value="2"/>
</dbReference>
<keyword evidence="1" id="KW-0479">Metal-binding</keyword>
<dbReference type="Gene3D" id="3.30.160.60">
    <property type="entry name" value="Classic Zinc Finger"/>
    <property type="match status" value="1"/>
</dbReference>
<dbReference type="AlphaFoldDB" id="A0AAD5TQT3"/>
<dbReference type="InterPro" id="IPR000315">
    <property type="entry name" value="Znf_B-box"/>
</dbReference>
<evidence type="ECO:0000256" key="4">
    <source>
        <dbReference type="SAM" id="MobiDB-lite"/>
    </source>
</evidence>
<protein>
    <recommendedName>
        <fullName evidence="5">B box-type domain-containing protein</fullName>
    </recommendedName>
</protein>
<dbReference type="GO" id="GO:0061630">
    <property type="term" value="F:ubiquitin protein ligase activity"/>
    <property type="evidence" value="ECO:0007669"/>
    <property type="project" value="TreeGrafter"/>
</dbReference>